<dbReference type="InterPro" id="IPR052016">
    <property type="entry name" value="Bact_Sigma-Reg"/>
</dbReference>
<dbReference type="InterPro" id="IPR003018">
    <property type="entry name" value="GAF"/>
</dbReference>
<reference evidence="4" key="1">
    <citation type="submission" date="2021-01" db="EMBL/GenBank/DDBJ databases">
        <title>Whole genome shotgun sequence of Rugosimonospora africana NBRC 104875.</title>
        <authorList>
            <person name="Komaki H."/>
            <person name="Tamura T."/>
        </authorList>
    </citation>
    <scope>NUCLEOTIDE SEQUENCE</scope>
    <source>
        <strain evidence="4">NBRC 104875</strain>
    </source>
</reference>
<evidence type="ECO:0000256" key="1">
    <source>
        <dbReference type="ARBA" id="ARBA00022801"/>
    </source>
</evidence>
<keyword evidence="5" id="KW-1185">Reference proteome</keyword>
<name>A0A8J3VVG7_9ACTN</name>
<dbReference type="SMART" id="SM00065">
    <property type="entry name" value="GAF"/>
    <property type="match status" value="1"/>
</dbReference>
<evidence type="ECO:0000313" key="5">
    <source>
        <dbReference type="Proteomes" id="UP000642748"/>
    </source>
</evidence>
<dbReference type="AlphaFoldDB" id="A0A8J3VVG7"/>
<dbReference type="Gene3D" id="3.30.450.40">
    <property type="match status" value="1"/>
</dbReference>
<gene>
    <name evidence="4" type="ORF">Raf01_80860</name>
</gene>
<sequence>MTADVGTSGNDERLRRLESVTDAGLSQLNVEDLLVELLERLRELLSVDTAAILLLDPSRRYLIATAARGIEEEVHQGVRLPVGQGFAGQVAALGRPVILERVGPTNVINPLLLDKGIVSLLGVPMIASDGVIGVLHVGTLSPRRFTEDDVDLLQRVADRASLAVQARTASIDRSATVALQRSLLPAELPAVDGLDVAARYVPGARVGIGGDWYDLFALPSGYVGIVIGDVVGNGLRAAVVMGRIRSALRAYALESDDPADVLSRLDRKIQLFEPDAVATVIYAVIEPTRQRMIVSIAGHPPPVLAAPGTAARLLDAPADLPVGAYPDAPRRTVEVPLAAGTVAFFYTDGLVERRDRPLHAGIDKLLDVVTPAPAEGVCAAAMATLIRDQPTSDDVAVLAVRVGQPKTAS</sequence>
<dbReference type="PANTHER" id="PTHR43156:SF2">
    <property type="entry name" value="STAGE II SPORULATION PROTEIN E"/>
    <property type="match status" value="1"/>
</dbReference>
<dbReference type="InterPro" id="IPR001932">
    <property type="entry name" value="PPM-type_phosphatase-like_dom"/>
</dbReference>
<dbReference type="PANTHER" id="PTHR43156">
    <property type="entry name" value="STAGE II SPORULATION PROTEIN E-RELATED"/>
    <property type="match status" value="1"/>
</dbReference>
<comment type="caution">
    <text evidence="4">The sequence shown here is derived from an EMBL/GenBank/DDBJ whole genome shotgun (WGS) entry which is preliminary data.</text>
</comment>
<dbReference type="SMART" id="SM00331">
    <property type="entry name" value="PP2C_SIG"/>
    <property type="match status" value="1"/>
</dbReference>
<organism evidence="4 5">
    <name type="scientific">Rugosimonospora africana</name>
    <dbReference type="NCBI Taxonomy" id="556532"/>
    <lineage>
        <taxon>Bacteria</taxon>
        <taxon>Bacillati</taxon>
        <taxon>Actinomycetota</taxon>
        <taxon>Actinomycetes</taxon>
        <taxon>Micromonosporales</taxon>
        <taxon>Micromonosporaceae</taxon>
        <taxon>Rugosimonospora</taxon>
    </lineage>
</organism>
<feature type="domain" description="GAF" evidence="2">
    <location>
        <begin position="29"/>
        <end position="174"/>
    </location>
</feature>
<dbReference type="Pfam" id="PF13185">
    <property type="entry name" value="GAF_2"/>
    <property type="match status" value="1"/>
</dbReference>
<evidence type="ECO:0000259" key="2">
    <source>
        <dbReference type="SMART" id="SM00065"/>
    </source>
</evidence>
<proteinExistence type="predicted"/>
<dbReference type="EMBL" id="BONZ01000086">
    <property type="protein sequence ID" value="GIH19914.1"/>
    <property type="molecule type" value="Genomic_DNA"/>
</dbReference>
<feature type="domain" description="PPM-type phosphatase" evidence="3">
    <location>
        <begin position="191"/>
        <end position="402"/>
    </location>
</feature>
<accession>A0A8J3VVG7</accession>
<protein>
    <submittedName>
        <fullName evidence="4">Cyclic diguanylate phosphodiesterase</fullName>
    </submittedName>
</protein>
<dbReference type="Proteomes" id="UP000642748">
    <property type="component" value="Unassembled WGS sequence"/>
</dbReference>
<dbReference type="InterPro" id="IPR036457">
    <property type="entry name" value="PPM-type-like_dom_sf"/>
</dbReference>
<evidence type="ECO:0000259" key="3">
    <source>
        <dbReference type="SMART" id="SM00331"/>
    </source>
</evidence>
<dbReference type="RefSeq" id="WP_239134332.1">
    <property type="nucleotide sequence ID" value="NZ_BONZ01000086.1"/>
</dbReference>
<evidence type="ECO:0000313" key="4">
    <source>
        <dbReference type="EMBL" id="GIH19914.1"/>
    </source>
</evidence>
<keyword evidence="1" id="KW-0378">Hydrolase</keyword>
<dbReference type="GO" id="GO:0016791">
    <property type="term" value="F:phosphatase activity"/>
    <property type="evidence" value="ECO:0007669"/>
    <property type="project" value="TreeGrafter"/>
</dbReference>
<dbReference type="SUPFAM" id="SSF81606">
    <property type="entry name" value="PP2C-like"/>
    <property type="match status" value="1"/>
</dbReference>
<dbReference type="SUPFAM" id="SSF55781">
    <property type="entry name" value="GAF domain-like"/>
    <property type="match status" value="1"/>
</dbReference>
<dbReference type="Gene3D" id="3.60.40.10">
    <property type="entry name" value="PPM-type phosphatase domain"/>
    <property type="match status" value="1"/>
</dbReference>
<dbReference type="InterPro" id="IPR029016">
    <property type="entry name" value="GAF-like_dom_sf"/>
</dbReference>
<dbReference type="Pfam" id="PF07228">
    <property type="entry name" value="SpoIIE"/>
    <property type="match status" value="1"/>
</dbReference>